<accession>A0A9X1B760</accession>
<sequence length="153" mass="17154">MKHIVKQGEPTSFSDWKALANDDWQPKYDDLRGTEKRDVKAALMTEQGHLCCYCEGQLIESDSHIEHFQPQSDPAVDPLDFSNLLCSCQNQIKKGEPRHCGNLKDDWYGPDLLVSPFDPGCEDRFAHTGDGLIKPASTHDQGAAETIKRLGQQ</sequence>
<organism evidence="2 3">
    <name type="scientific">Lamprobacter modestohalophilus</name>
    <dbReference type="NCBI Taxonomy" id="1064514"/>
    <lineage>
        <taxon>Bacteria</taxon>
        <taxon>Pseudomonadati</taxon>
        <taxon>Pseudomonadota</taxon>
        <taxon>Gammaproteobacteria</taxon>
        <taxon>Chromatiales</taxon>
        <taxon>Chromatiaceae</taxon>
        <taxon>Lamprobacter</taxon>
    </lineage>
</organism>
<dbReference type="RefSeq" id="WP_200250801.1">
    <property type="nucleotide sequence ID" value="NZ_NRRY01000078.1"/>
</dbReference>
<evidence type="ECO:0000313" key="3">
    <source>
        <dbReference type="Proteomes" id="UP001138768"/>
    </source>
</evidence>
<dbReference type="EMBL" id="NRRY01000078">
    <property type="protein sequence ID" value="MBK1621482.1"/>
    <property type="molecule type" value="Genomic_DNA"/>
</dbReference>
<dbReference type="AlphaFoldDB" id="A0A9X1B760"/>
<evidence type="ECO:0000313" key="2">
    <source>
        <dbReference type="EMBL" id="MBK1621482.1"/>
    </source>
</evidence>
<feature type="region of interest" description="Disordered" evidence="1">
    <location>
        <begin position="132"/>
        <end position="153"/>
    </location>
</feature>
<proteinExistence type="predicted"/>
<protein>
    <submittedName>
        <fullName evidence="2">TIGR02646 family protein</fullName>
    </submittedName>
</protein>
<dbReference type="Proteomes" id="UP001138768">
    <property type="component" value="Unassembled WGS sequence"/>
</dbReference>
<gene>
    <name evidence="2" type="ORF">CKO42_24335</name>
</gene>
<dbReference type="NCBIfam" id="TIGR02646">
    <property type="entry name" value="retron system putative HNH endonuclease"/>
    <property type="match status" value="1"/>
</dbReference>
<name>A0A9X1B760_9GAMM</name>
<reference evidence="2 3" key="1">
    <citation type="journal article" date="2020" name="Microorganisms">
        <title>Osmotic Adaptation and Compatible Solute Biosynthesis of Phototrophic Bacteria as Revealed from Genome Analyses.</title>
        <authorList>
            <person name="Imhoff J.F."/>
            <person name="Rahn T."/>
            <person name="Kunzel S."/>
            <person name="Keller A."/>
            <person name="Neulinger S.C."/>
        </authorList>
    </citation>
    <scope>NUCLEOTIDE SEQUENCE [LARGE SCALE GENOMIC DNA]</scope>
    <source>
        <strain evidence="2 3">DSM 25653</strain>
    </source>
</reference>
<evidence type="ECO:0000256" key="1">
    <source>
        <dbReference type="SAM" id="MobiDB-lite"/>
    </source>
</evidence>
<keyword evidence="3" id="KW-1185">Reference proteome</keyword>
<dbReference type="InterPro" id="IPR013467">
    <property type="entry name" value="HNH78-like"/>
</dbReference>
<comment type="caution">
    <text evidence="2">The sequence shown here is derived from an EMBL/GenBank/DDBJ whole genome shotgun (WGS) entry which is preliminary data.</text>
</comment>
<dbReference type="Gene3D" id="1.10.30.50">
    <property type="match status" value="1"/>
</dbReference>